<proteinExistence type="predicted"/>
<evidence type="ECO:0000313" key="1">
    <source>
        <dbReference type="EMBL" id="RSZ60827.1"/>
    </source>
</evidence>
<sequence>MPACRCRQAGWRKTRFRPDMRELPESGVGMVCLPGLEAFIEAAHDLIDVIEIEPQPLWFKSAAAGVPYAVNGAALAQLCADPHPKLVHGVGFPVGGSVAPEPDQVALFVDVIEALDASWASEHLSFSRVDGAGGVFNTGFLLPPLQSAHTVALAAANIRALSRQLPVPFAFETGVNYLRPVPGEMSDGAFFGAIAEEADCAILLDLHNLWCNERNGRQGVLAALDDMPLERVCEVHLAGGDYLDGYYLDAHSGLVPPELMQLAQAVLPRLPNVKALIFEIVPAYMPARDIAQGQLTAQLLDLRRLWDSRKKTLQVACAPRATGCPPAPCATALPSPVEWERALAARVLERDPDAPFAPIFDADNGVAVLRQLVAAVRSGTVVDSMTLSYRLIVLSLGEPAFLSLLRAFWKTRPPEPFATEEALNFAEFLRAQALPIPHLGEVLAFELASHQVRMYAQRKTVRFTCSPLPLLMALRHARMPDFADHGEFALTIEPQGR</sequence>
<protein>
    <submittedName>
        <fullName evidence="1">DUF692 family protein</fullName>
    </submittedName>
</protein>
<dbReference type="PANTHER" id="PTHR42194:SF1">
    <property type="entry name" value="UPF0276 PROTEIN HI_1600"/>
    <property type="match status" value="1"/>
</dbReference>
<evidence type="ECO:0000313" key="2">
    <source>
        <dbReference type="Proteomes" id="UP000278085"/>
    </source>
</evidence>
<dbReference type="EMBL" id="RXLQ01000001">
    <property type="protein sequence ID" value="RSZ60827.1"/>
    <property type="molecule type" value="Genomic_DNA"/>
</dbReference>
<dbReference type="AlphaFoldDB" id="A0A430HTI8"/>
<gene>
    <name evidence="1" type="ORF">EJB06_01420</name>
</gene>
<keyword evidence="2" id="KW-1185">Reference proteome</keyword>
<organism evidence="1 2">
    <name type="scientific">Massilia atriviolacea</name>
    <dbReference type="NCBI Taxonomy" id="2495579"/>
    <lineage>
        <taxon>Bacteria</taxon>
        <taxon>Pseudomonadati</taxon>
        <taxon>Pseudomonadota</taxon>
        <taxon>Betaproteobacteria</taxon>
        <taxon>Burkholderiales</taxon>
        <taxon>Oxalobacteraceae</taxon>
        <taxon>Telluria group</taxon>
        <taxon>Massilia</taxon>
    </lineage>
</organism>
<dbReference type="InterPro" id="IPR007801">
    <property type="entry name" value="MbnB/TglH/ChrH"/>
</dbReference>
<dbReference type="Pfam" id="PF05114">
    <property type="entry name" value="MbnB_TglH_ChrH"/>
    <property type="match status" value="1"/>
</dbReference>
<dbReference type="PANTHER" id="PTHR42194">
    <property type="entry name" value="UPF0276 PROTEIN HI_1600"/>
    <property type="match status" value="1"/>
</dbReference>
<dbReference type="OrthoDB" id="9763101at2"/>
<name>A0A430HTI8_9BURK</name>
<dbReference type="Proteomes" id="UP000278085">
    <property type="component" value="Unassembled WGS sequence"/>
</dbReference>
<reference evidence="1 2" key="1">
    <citation type="submission" date="2018-12" db="EMBL/GenBank/DDBJ databases">
        <authorList>
            <person name="Yang E."/>
        </authorList>
    </citation>
    <scope>NUCLEOTIDE SEQUENCE [LARGE SCALE GENOMIC DNA]</scope>
    <source>
        <strain evidence="1 2">SOD</strain>
    </source>
</reference>
<accession>A0A430HTI8</accession>
<dbReference type="Gene3D" id="3.20.20.150">
    <property type="entry name" value="Divalent-metal-dependent TIM barrel enzymes"/>
    <property type="match status" value="1"/>
</dbReference>
<comment type="caution">
    <text evidence="1">The sequence shown here is derived from an EMBL/GenBank/DDBJ whole genome shotgun (WGS) entry which is preliminary data.</text>
</comment>